<dbReference type="PANTHER" id="PTHR33710">
    <property type="entry name" value="BNAC02G09200D PROTEIN"/>
    <property type="match status" value="1"/>
</dbReference>
<keyword evidence="3" id="KW-1185">Reference proteome</keyword>
<accession>A0A5N5KIR8</accession>
<comment type="caution">
    <text evidence="2">The sequence shown here is derived from an EMBL/GenBank/DDBJ whole genome shotgun (WGS) entry which is preliminary data.</text>
</comment>
<dbReference type="PANTHER" id="PTHR33710:SF71">
    <property type="entry name" value="ENDONUCLEASE_EXONUCLEASE_PHOSPHATASE DOMAIN-CONTAINING PROTEIN"/>
    <property type="match status" value="1"/>
</dbReference>
<dbReference type="SUPFAM" id="SSF56219">
    <property type="entry name" value="DNase I-like"/>
    <property type="match status" value="1"/>
</dbReference>
<organism evidence="2 3">
    <name type="scientific">Salix brachista</name>
    <dbReference type="NCBI Taxonomy" id="2182728"/>
    <lineage>
        <taxon>Eukaryota</taxon>
        <taxon>Viridiplantae</taxon>
        <taxon>Streptophyta</taxon>
        <taxon>Embryophyta</taxon>
        <taxon>Tracheophyta</taxon>
        <taxon>Spermatophyta</taxon>
        <taxon>Magnoliopsida</taxon>
        <taxon>eudicotyledons</taxon>
        <taxon>Gunneridae</taxon>
        <taxon>Pentapetalae</taxon>
        <taxon>rosids</taxon>
        <taxon>fabids</taxon>
        <taxon>Malpighiales</taxon>
        <taxon>Salicaceae</taxon>
        <taxon>Saliceae</taxon>
        <taxon>Salix</taxon>
    </lineage>
</organism>
<dbReference type="Pfam" id="PF03372">
    <property type="entry name" value="Exo_endo_phos"/>
    <property type="match status" value="1"/>
</dbReference>
<dbReference type="Gene3D" id="3.60.10.10">
    <property type="entry name" value="Endonuclease/exonuclease/phosphatase"/>
    <property type="match status" value="1"/>
</dbReference>
<dbReference type="AlphaFoldDB" id="A0A5N5KIR8"/>
<name>A0A5N5KIR8_9ROSI</name>
<evidence type="ECO:0000313" key="3">
    <source>
        <dbReference type="Proteomes" id="UP000326939"/>
    </source>
</evidence>
<evidence type="ECO:0000313" key="2">
    <source>
        <dbReference type="EMBL" id="KAB5530158.1"/>
    </source>
</evidence>
<proteinExistence type="predicted"/>
<protein>
    <recommendedName>
        <fullName evidence="1">Endonuclease/exonuclease/phosphatase domain-containing protein</fullName>
    </recommendedName>
</protein>
<dbReference type="GO" id="GO:0003824">
    <property type="term" value="F:catalytic activity"/>
    <property type="evidence" value="ECO:0007669"/>
    <property type="project" value="InterPro"/>
</dbReference>
<evidence type="ECO:0000259" key="1">
    <source>
        <dbReference type="Pfam" id="PF03372"/>
    </source>
</evidence>
<dbReference type="EMBL" id="VDCV01000013">
    <property type="protein sequence ID" value="KAB5530158.1"/>
    <property type="molecule type" value="Genomic_DNA"/>
</dbReference>
<feature type="domain" description="Endonuclease/exonuclease/phosphatase" evidence="1">
    <location>
        <begin position="6"/>
        <end position="232"/>
    </location>
</feature>
<dbReference type="InterPro" id="IPR036691">
    <property type="entry name" value="Endo/exonu/phosph_ase_sf"/>
</dbReference>
<reference evidence="3" key="1">
    <citation type="journal article" date="2019" name="Gigascience">
        <title>De novo genome assembly of the endangered Acer yangbiense, a plant species with extremely small populations endemic to Yunnan Province, China.</title>
        <authorList>
            <person name="Yang J."/>
            <person name="Wariss H.M."/>
            <person name="Tao L."/>
            <person name="Zhang R."/>
            <person name="Yun Q."/>
            <person name="Hollingsworth P."/>
            <person name="Dao Z."/>
            <person name="Luo G."/>
            <person name="Guo H."/>
            <person name="Ma Y."/>
            <person name="Sun W."/>
        </authorList>
    </citation>
    <scope>NUCLEOTIDE SEQUENCE [LARGE SCALE GENOMIC DNA]</scope>
    <source>
        <strain evidence="3">cv. br00</strain>
    </source>
</reference>
<gene>
    <name evidence="2" type="ORF">DKX38_020239</name>
</gene>
<dbReference type="InterPro" id="IPR005135">
    <property type="entry name" value="Endo/exonuclease/phosphatase"/>
</dbReference>
<dbReference type="Proteomes" id="UP000326939">
    <property type="component" value="Chromosome 13"/>
</dbReference>
<sequence length="318" mass="36552">MISIGNWNIRGLNAPQKQKTIHDWVTKNSLDVAGLIETKVTAQKQDTTERNLCLRHWQFLNNTSSSSHGRIMVGWNSQTVQLTCIHSSPQWMTCNMHILHNPTTTPLKLTIVYGDNTTAGREALWEYIERTSVDHSAIPWLIMGDFNAVLSPDDRQGGRQDWCNHHNAFGNTIQEAELFQTPYTGMRYTWHNGHAAETSILRKLDWVFSNSAFYTSWPTAKTHFYPRNASDHSAAVTTLTNTRQKTQYPFKFLNLWTDREEFIPIVRKAWDNPSMGNPIQNFAAKLKAARKQFQDLHRRCTSHISNRVKAVALQWEAA</sequence>